<dbReference type="GO" id="GO:0030428">
    <property type="term" value="C:cell septum"/>
    <property type="evidence" value="ECO:0007669"/>
    <property type="project" value="UniProtKB-SubCell"/>
</dbReference>
<comment type="induction">
    <text evidence="2">By nitrogen starvation.</text>
</comment>
<reference evidence="5" key="1">
    <citation type="submission" date="2020-10" db="EMBL/GenBank/DDBJ databases">
        <authorList>
            <person name="Castelo-Branco R."/>
            <person name="Eusebio N."/>
            <person name="Adriana R."/>
            <person name="Vieira A."/>
            <person name="Brugerolle De Fraissinette N."/>
            <person name="Rezende De Castro R."/>
            <person name="Schneider M.P."/>
            <person name="Vasconcelos V."/>
            <person name="Leao P.N."/>
        </authorList>
    </citation>
    <scope>NUCLEOTIDE SEQUENCE</scope>
    <source>
        <strain evidence="5">LEGE 11467</strain>
    </source>
</reference>
<evidence type="ECO:0000313" key="5">
    <source>
        <dbReference type="EMBL" id="MBE9042147.1"/>
    </source>
</evidence>
<comment type="function">
    <text evidence="2">Controls heterocyst pattern formation.</text>
</comment>
<dbReference type="AlphaFoldDB" id="A0A928VXR6"/>
<dbReference type="PANTHER" id="PTHR44591:SF23">
    <property type="entry name" value="CHEY SUBFAMILY"/>
    <property type="match status" value="1"/>
</dbReference>
<dbReference type="InterPro" id="IPR001789">
    <property type="entry name" value="Sig_transdc_resp-reg_receiver"/>
</dbReference>
<name>A0A928VXR6_9CYAN</name>
<dbReference type="SMART" id="SM00448">
    <property type="entry name" value="REC"/>
    <property type="match status" value="1"/>
</dbReference>
<dbReference type="RefSeq" id="WP_264322323.1">
    <property type="nucleotide sequence ID" value="NZ_JADEXN010000305.1"/>
</dbReference>
<feature type="modified residue" description="4-aspartylphosphate" evidence="3">
    <location>
        <position position="312"/>
    </location>
</feature>
<dbReference type="InterPro" id="IPR050595">
    <property type="entry name" value="Bact_response_regulator"/>
</dbReference>
<feature type="domain" description="Response regulatory" evidence="4">
    <location>
        <begin position="263"/>
        <end position="379"/>
    </location>
</feature>
<gene>
    <name evidence="5" type="ORF">IQ235_15310</name>
</gene>
<keyword evidence="2" id="KW-0364">Heterocyst</keyword>
<organism evidence="5 6">
    <name type="scientific">Zarconia navalis LEGE 11467</name>
    <dbReference type="NCBI Taxonomy" id="1828826"/>
    <lineage>
        <taxon>Bacteria</taxon>
        <taxon>Bacillati</taxon>
        <taxon>Cyanobacteriota</taxon>
        <taxon>Cyanophyceae</taxon>
        <taxon>Oscillatoriophycideae</taxon>
        <taxon>Oscillatoriales</taxon>
        <taxon>Oscillatoriales incertae sedis</taxon>
        <taxon>Zarconia</taxon>
        <taxon>Zarconia navalis</taxon>
    </lineage>
</organism>
<dbReference type="PANTHER" id="PTHR44591">
    <property type="entry name" value="STRESS RESPONSE REGULATOR PROTEIN 1"/>
    <property type="match status" value="1"/>
</dbReference>
<comment type="caution">
    <text evidence="5">The sequence shown here is derived from an EMBL/GenBank/DDBJ whole genome shotgun (WGS) entry which is preliminary data.</text>
</comment>
<evidence type="ECO:0000259" key="4">
    <source>
        <dbReference type="PROSITE" id="PS50110"/>
    </source>
</evidence>
<keyword evidence="1 3" id="KW-0597">Phosphoprotein</keyword>
<dbReference type="Proteomes" id="UP000621799">
    <property type="component" value="Unassembled WGS sequence"/>
</dbReference>
<evidence type="ECO:0000313" key="6">
    <source>
        <dbReference type="Proteomes" id="UP000621799"/>
    </source>
</evidence>
<dbReference type="EMBL" id="JADEXN010000305">
    <property type="protein sequence ID" value="MBE9042147.1"/>
    <property type="molecule type" value="Genomic_DNA"/>
</dbReference>
<dbReference type="SUPFAM" id="SSF52172">
    <property type="entry name" value="CheY-like"/>
    <property type="match status" value="1"/>
</dbReference>
<dbReference type="GO" id="GO:0000160">
    <property type="term" value="P:phosphorelay signal transduction system"/>
    <property type="evidence" value="ECO:0007669"/>
    <property type="project" value="UniProtKB-KW"/>
</dbReference>
<dbReference type="Gene3D" id="3.40.50.2300">
    <property type="match status" value="1"/>
</dbReference>
<evidence type="ECO:0000256" key="3">
    <source>
        <dbReference type="PROSITE-ProRule" id="PRU00169"/>
    </source>
</evidence>
<dbReference type="InterPro" id="IPR011006">
    <property type="entry name" value="CheY-like_superfamily"/>
</dbReference>
<dbReference type="Pfam" id="PF00072">
    <property type="entry name" value="Response_reg"/>
    <property type="match status" value="1"/>
</dbReference>
<evidence type="ECO:0000256" key="2">
    <source>
        <dbReference type="PIRNR" id="PIRNR005897"/>
    </source>
</evidence>
<sequence>MPHYPPVNFLHDKLIQASQKQLTGRLEVQSGRGKGWELYFCVGYLSWVSGDWHRIRRFRRQLKAQKVKIDWNLLSGRDNDDMFPWDFQAIQLLKKRGIITEKQVFEIVDSIAIEVFFDILLSGINSDLSYTTNLQEDTLLFLKMPSFKLSIKSIFSKVEKQIDTWIKSDLASISPNDAPLIKHSKSSIESTNKLYQKIAAKMNGKRTLREISQGFKTDTFKLTNFITPYIRKGWIEIIEVPDISYQSIPRSKLKVSKIPEIPLIACIDDSIGTIKTIEPIVKTAGYRFLAIQDSLKAVLTLIETKPDLIFLDLVMPVANGYEICTQLRRISQFSKTPIIILTSSKGTIPRMRATAAKASGFLSKPIHPQKVLAVIRKYLGKLDRP</sequence>
<comment type="subcellular location">
    <subcellularLocation>
        <location evidence="2">Cell septum</location>
    </subcellularLocation>
</comment>
<dbReference type="InterPro" id="IPR024186">
    <property type="entry name" value="Sig_transdc_resp-reg_PatA"/>
</dbReference>
<dbReference type="PIRSF" id="PIRSF005897">
    <property type="entry name" value="RR_PatA"/>
    <property type="match status" value="1"/>
</dbReference>
<evidence type="ECO:0000256" key="1">
    <source>
        <dbReference type="ARBA" id="ARBA00022553"/>
    </source>
</evidence>
<keyword evidence="2" id="KW-0902">Two-component regulatory system</keyword>
<protein>
    <recommendedName>
        <fullName evidence="2">Protein PatA</fullName>
    </recommendedName>
</protein>
<proteinExistence type="evidence at transcript level"/>
<dbReference type="PROSITE" id="PS50110">
    <property type="entry name" value="RESPONSE_REGULATORY"/>
    <property type="match status" value="1"/>
</dbReference>
<keyword evidence="6" id="KW-1185">Reference proteome</keyword>
<dbReference type="GO" id="GO:0043158">
    <property type="term" value="P:heterocyst development"/>
    <property type="evidence" value="ECO:0007669"/>
    <property type="project" value="UniProtKB-KW"/>
</dbReference>
<accession>A0A928VXR6</accession>